<evidence type="ECO:0000259" key="4">
    <source>
        <dbReference type="PROSITE" id="PS50043"/>
    </source>
</evidence>
<dbReference type="SUPFAM" id="SSF46894">
    <property type="entry name" value="C-terminal effector domain of the bipartite response regulators"/>
    <property type="match status" value="1"/>
</dbReference>
<dbReference type="GO" id="GO:0003677">
    <property type="term" value="F:DNA binding"/>
    <property type="evidence" value="ECO:0007669"/>
    <property type="project" value="UniProtKB-KW"/>
</dbReference>
<accession>K0JPN1</accession>
<dbReference type="CDD" id="cd06170">
    <property type="entry name" value="LuxR_C_like"/>
    <property type="match status" value="1"/>
</dbReference>
<keyword evidence="6" id="KW-1185">Reference proteome</keyword>
<sequence length="364" mass="38769">MGGGQRARLGHVTRSGDRLLRELALVAGQRVSVEELGEEVSRAVAPVVAHDGVRLDGTAPSAAEGTVPLGFQHGYEADFARAWAMRCVEGHDPLRWAVLARQQVPVGVIGAGVIGAGGGPVLDRSARRLFAEHGVGSELRLLLRDAHGVWGALSLLRVRGSRAFDADDVRRAADVGPALIAALRRYVTGGPLTSPGPAQPPAVVLVGPDDKVRAATPDARRWQPRGDGHRQKWVAEVFFAALAAQARRHARDPRTPAALVHGPAATFGRWVAFHAQPIGPEGSGDVAVVLQAASGTRLLPVFSDWYGLTARERQVVTELLDGAVPKQIARRLDVSVHTVNDHFKSIFRKTDADGRHELVTALSG</sequence>
<dbReference type="SMART" id="SM00421">
    <property type="entry name" value="HTH_LUXR"/>
    <property type="match status" value="1"/>
</dbReference>
<keyword evidence="1" id="KW-0805">Transcription regulation</keyword>
<evidence type="ECO:0000313" key="5">
    <source>
        <dbReference type="EMBL" id="CCH28990.1"/>
    </source>
</evidence>
<dbReference type="STRING" id="1179773.BN6_16680"/>
<dbReference type="PANTHER" id="PTHR44688:SF16">
    <property type="entry name" value="DNA-BINDING TRANSCRIPTIONAL ACTIVATOR DEVR_DOSR"/>
    <property type="match status" value="1"/>
</dbReference>
<dbReference type="AlphaFoldDB" id="K0JPN1"/>
<dbReference type="EMBL" id="HE804045">
    <property type="protein sequence ID" value="CCH28990.1"/>
    <property type="molecule type" value="Genomic_DNA"/>
</dbReference>
<dbReference type="InterPro" id="IPR036388">
    <property type="entry name" value="WH-like_DNA-bd_sf"/>
</dbReference>
<dbReference type="InterPro" id="IPR000792">
    <property type="entry name" value="Tscrpt_reg_LuxR_C"/>
</dbReference>
<dbReference type="Gene3D" id="1.10.10.10">
    <property type="entry name" value="Winged helix-like DNA-binding domain superfamily/Winged helix DNA-binding domain"/>
    <property type="match status" value="1"/>
</dbReference>
<dbReference type="Proteomes" id="UP000006281">
    <property type="component" value="Chromosome"/>
</dbReference>
<dbReference type="HOGENOM" id="CLU_061962_0_0_11"/>
<dbReference type="PATRIC" id="fig|1179773.3.peg.1672"/>
<proteinExistence type="predicted"/>
<keyword evidence="3" id="KW-0804">Transcription</keyword>
<dbReference type="Pfam" id="PF00196">
    <property type="entry name" value="GerE"/>
    <property type="match status" value="1"/>
</dbReference>
<protein>
    <recommendedName>
        <fullName evidence="4">HTH luxR-type domain-containing protein</fullName>
    </recommendedName>
</protein>
<keyword evidence="2" id="KW-0238">DNA-binding</keyword>
<dbReference type="GO" id="GO:0006355">
    <property type="term" value="P:regulation of DNA-templated transcription"/>
    <property type="evidence" value="ECO:0007669"/>
    <property type="project" value="InterPro"/>
</dbReference>
<dbReference type="PRINTS" id="PR00038">
    <property type="entry name" value="HTHLUXR"/>
</dbReference>
<gene>
    <name evidence="5" type="ordered locus">BN6_16680</name>
</gene>
<evidence type="ECO:0000313" key="6">
    <source>
        <dbReference type="Proteomes" id="UP000006281"/>
    </source>
</evidence>
<dbReference type="PROSITE" id="PS50043">
    <property type="entry name" value="HTH_LUXR_2"/>
    <property type="match status" value="1"/>
</dbReference>
<dbReference type="InterPro" id="IPR016032">
    <property type="entry name" value="Sig_transdc_resp-reg_C-effctor"/>
</dbReference>
<evidence type="ECO:0000256" key="1">
    <source>
        <dbReference type="ARBA" id="ARBA00023015"/>
    </source>
</evidence>
<dbReference type="PANTHER" id="PTHR44688">
    <property type="entry name" value="DNA-BINDING TRANSCRIPTIONAL ACTIVATOR DEVR_DOSR"/>
    <property type="match status" value="1"/>
</dbReference>
<dbReference type="KEGG" id="sesp:BN6_16680"/>
<name>K0JPN1_SACES</name>
<feature type="domain" description="HTH luxR-type" evidence="4">
    <location>
        <begin position="301"/>
        <end position="364"/>
    </location>
</feature>
<dbReference type="eggNOG" id="COG2771">
    <property type="taxonomic scope" value="Bacteria"/>
</dbReference>
<evidence type="ECO:0000256" key="3">
    <source>
        <dbReference type="ARBA" id="ARBA00023163"/>
    </source>
</evidence>
<organism evidence="5 6">
    <name type="scientific">Saccharothrix espanaensis (strain ATCC 51144 / DSM 44229 / JCM 9112 / NBRC 15066 / NRRL 15764)</name>
    <dbReference type="NCBI Taxonomy" id="1179773"/>
    <lineage>
        <taxon>Bacteria</taxon>
        <taxon>Bacillati</taxon>
        <taxon>Actinomycetota</taxon>
        <taxon>Actinomycetes</taxon>
        <taxon>Pseudonocardiales</taxon>
        <taxon>Pseudonocardiaceae</taxon>
        <taxon>Saccharothrix</taxon>
    </lineage>
</organism>
<evidence type="ECO:0000256" key="2">
    <source>
        <dbReference type="ARBA" id="ARBA00023125"/>
    </source>
</evidence>
<dbReference type="BioCyc" id="SESP1179773:BN6_RS08190-MONOMER"/>
<reference evidence="5 6" key="1">
    <citation type="journal article" date="2012" name="BMC Genomics">
        <title>Complete genome sequence of Saccharothrix espanaensis DSM 44229T and comparison to the other completely sequenced Pseudonocardiaceae.</title>
        <authorList>
            <person name="Strobel T."/>
            <person name="Al-Dilaimi A."/>
            <person name="Blom J."/>
            <person name="Gessner A."/>
            <person name="Kalinowski J."/>
            <person name="Luzhetska M."/>
            <person name="Puhler A."/>
            <person name="Szczepanowski R."/>
            <person name="Bechthold A."/>
            <person name="Ruckert C."/>
        </authorList>
    </citation>
    <scope>NUCLEOTIDE SEQUENCE [LARGE SCALE GENOMIC DNA]</scope>
    <source>
        <strain evidence="6">ATCC 51144 / DSM 44229 / JCM 9112 / NBRC 15066 / NRRL 15764</strain>
    </source>
</reference>